<accession>A0A1V3XBM7</accession>
<feature type="compositionally biased region" description="Low complexity" evidence="1">
    <location>
        <begin position="1"/>
        <end position="24"/>
    </location>
</feature>
<dbReference type="Proteomes" id="UP000189229">
    <property type="component" value="Unassembled WGS sequence"/>
</dbReference>
<comment type="caution">
    <text evidence="2">The sequence shown here is derived from an EMBL/GenBank/DDBJ whole genome shotgun (WGS) entry which is preliminary data.</text>
</comment>
<evidence type="ECO:0000256" key="1">
    <source>
        <dbReference type="SAM" id="MobiDB-lite"/>
    </source>
</evidence>
<proteinExistence type="predicted"/>
<feature type="region of interest" description="Disordered" evidence="1">
    <location>
        <begin position="1"/>
        <end position="48"/>
    </location>
</feature>
<organism evidence="2 3">
    <name type="scientific">Mycobacterium kansasii</name>
    <dbReference type="NCBI Taxonomy" id="1768"/>
    <lineage>
        <taxon>Bacteria</taxon>
        <taxon>Bacillati</taxon>
        <taxon>Actinomycetota</taxon>
        <taxon>Actinomycetes</taxon>
        <taxon>Mycobacteriales</taxon>
        <taxon>Mycobacteriaceae</taxon>
        <taxon>Mycobacterium</taxon>
    </lineage>
</organism>
<evidence type="ECO:0000313" key="2">
    <source>
        <dbReference type="EMBL" id="OOK76572.1"/>
    </source>
</evidence>
<gene>
    <name evidence="2" type="ORF">BZL30_3362</name>
</gene>
<dbReference type="EMBL" id="MVBM01000003">
    <property type="protein sequence ID" value="OOK76572.1"/>
    <property type="molecule type" value="Genomic_DNA"/>
</dbReference>
<reference evidence="2 3" key="1">
    <citation type="submission" date="2017-02" db="EMBL/GenBank/DDBJ databases">
        <title>Complete genome sequences of Mycobacterium kansasii strains isolated from rhesus macaques.</title>
        <authorList>
            <person name="Panda A."/>
            <person name="Nagaraj S."/>
            <person name="Zhao X."/>
            <person name="Tettelin H."/>
            <person name="Detolla L.J."/>
        </authorList>
    </citation>
    <scope>NUCLEOTIDE SEQUENCE [LARGE SCALE GENOMIC DNA]</scope>
    <source>
        <strain evidence="2 3">11-3813</strain>
    </source>
</reference>
<protein>
    <submittedName>
        <fullName evidence="2">Uncharacterized protein</fullName>
    </submittedName>
</protein>
<dbReference type="AlphaFoldDB" id="A0A1V3XBM7"/>
<evidence type="ECO:0000313" key="3">
    <source>
        <dbReference type="Proteomes" id="UP000189229"/>
    </source>
</evidence>
<name>A0A1V3XBM7_MYCKA</name>
<sequence length="48" mass="4590">MHPAAGSAKGAPGKKYAEGAAAGTDGEERAPVEAGVGGGQLVSARRVV</sequence>